<dbReference type="AlphaFoldDB" id="A0A6A3SDP6"/>
<evidence type="ECO:0000313" key="1">
    <source>
        <dbReference type="EMBL" id="KAE9114972.1"/>
    </source>
</evidence>
<evidence type="ECO:0000313" key="5">
    <source>
        <dbReference type="Proteomes" id="UP000437068"/>
    </source>
</evidence>
<evidence type="ECO:0000313" key="6">
    <source>
        <dbReference type="Proteomes" id="UP000441208"/>
    </source>
</evidence>
<comment type="caution">
    <text evidence="1">The sequence shown here is derived from an EMBL/GenBank/DDBJ whole genome shotgun (WGS) entry which is preliminary data.</text>
</comment>
<dbReference type="EMBL" id="QXGE01000917">
    <property type="protein sequence ID" value="KAE9301069.1"/>
    <property type="molecule type" value="Genomic_DNA"/>
</dbReference>
<protein>
    <submittedName>
        <fullName evidence="1">Uncharacterized protein</fullName>
    </submittedName>
</protein>
<dbReference type="Proteomes" id="UP000437068">
    <property type="component" value="Unassembled WGS sequence"/>
</dbReference>
<keyword evidence="4" id="KW-1185">Reference proteome</keyword>
<evidence type="ECO:0000313" key="3">
    <source>
        <dbReference type="EMBL" id="KAE9301069.1"/>
    </source>
</evidence>
<dbReference type="EMBL" id="QXGB01000587">
    <property type="protein sequence ID" value="KAE9209888.1"/>
    <property type="molecule type" value="Genomic_DNA"/>
</dbReference>
<proteinExistence type="predicted"/>
<organism evidence="1 6">
    <name type="scientific">Phytophthora fragariae</name>
    <dbReference type="NCBI Taxonomy" id="53985"/>
    <lineage>
        <taxon>Eukaryota</taxon>
        <taxon>Sar</taxon>
        <taxon>Stramenopiles</taxon>
        <taxon>Oomycota</taxon>
        <taxon>Peronosporomycetes</taxon>
        <taxon>Peronosporales</taxon>
        <taxon>Peronosporaceae</taxon>
        <taxon>Phytophthora</taxon>
    </lineage>
</organism>
<accession>A0A6A3SDP6</accession>
<gene>
    <name evidence="3" type="ORF">PF001_g14625</name>
    <name evidence="2" type="ORF">PF005_g11659</name>
    <name evidence="1" type="ORF">PF007_g10182</name>
</gene>
<evidence type="ECO:0000313" key="2">
    <source>
        <dbReference type="EMBL" id="KAE9209888.1"/>
    </source>
</evidence>
<name>A0A6A3SDP6_9STRA</name>
<dbReference type="Proteomes" id="UP000441208">
    <property type="component" value="Unassembled WGS sequence"/>
</dbReference>
<dbReference type="Proteomes" id="UP000433483">
    <property type="component" value="Unassembled WGS sequence"/>
</dbReference>
<dbReference type="EMBL" id="QXFZ01000475">
    <property type="protein sequence ID" value="KAE9114972.1"/>
    <property type="molecule type" value="Genomic_DNA"/>
</dbReference>
<dbReference type="OrthoDB" id="10371892at2759"/>
<sequence>MVEVQERKKIKLAKPDAYINGGVLMTADEVMVRVKAKEEAKMAKFVQEKARQAEKVCKGEDKIVQRYLTAERKKAQAQHKADRQRALQQQKVDRECQLQQRKAKREAALEQRKAERKMISRELKQMRQEEDATRALLRRRQREVEAAARKQMSMEDISRGGLTLKARGRRRRPLQALDQNTLFQSDTVAIV</sequence>
<reference evidence="4 5" key="1">
    <citation type="submission" date="2018-08" db="EMBL/GenBank/DDBJ databases">
        <title>Genomic investigation of the strawberry pathogen Phytophthora fragariae indicates pathogenicity is determined by transcriptional variation in three key races.</title>
        <authorList>
            <person name="Adams T.M."/>
            <person name="Armitage A.D."/>
            <person name="Sobczyk M.K."/>
            <person name="Bates H.J."/>
            <person name="Dunwell J.M."/>
            <person name="Nellist C.F."/>
            <person name="Harrison R.J."/>
        </authorList>
    </citation>
    <scope>NUCLEOTIDE SEQUENCE [LARGE SCALE GENOMIC DNA]</scope>
    <source>
        <strain evidence="3 5">A4</strain>
        <strain evidence="2 4">NOV-27</strain>
        <strain evidence="1 6">NOV-71</strain>
    </source>
</reference>
<evidence type="ECO:0000313" key="4">
    <source>
        <dbReference type="Proteomes" id="UP000433483"/>
    </source>
</evidence>